<reference evidence="1 2" key="1">
    <citation type="submission" date="2018-06" db="EMBL/GenBank/DDBJ databases">
        <title>Comparative genomics reveals the genomic features of Rhizophagus irregularis, R. cerebriforme, R. diaphanum and Gigaspora rosea, and their symbiotic lifestyle signature.</title>
        <authorList>
            <person name="Morin E."/>
            <person name="San Clemente H."/>
            <person name="Chen E.C.H."/>
            <person name="De La Providencia I."/>
            <person name="Hainaut M."/>
            <person name="Kuo A."/>
            <person name="Kohler A."/>
            <person name="Murat C."/>
            <person name="Tang N."/>
            <person name="Roy S."/>
            <person name="Loubradou J."/>
            <person name="Henrissat B."/>
            <person name="Grigoriev I.V."/>
            <person name="Corradi N."/>
            <person name="Roux C."/>
            <person name="Martin F.M."/>
        </authorList>
    </citation>
    <scope>NUCLEOTIDE SEQUENCE [LARGE SCALE GENOMIC DNA]</scope>
    <source>
        <strain evidence="1 2">DAOM 227022</strain>
    </source>
</reference>
<sequence>MTIKLPNILSEIFQIVLRKTFFGRDNVVWLEQNFDLIYQMSFKDDSFLELQKYCTDLMSKVDKSKSRTTRETSSKLKDSNEVLGGHNPIKWKSDFSLGTTMNSFIFSFNNNKIEDYILSRAKGKKFTAIYSRLSRVA</sequence>
<evidence type="ECO:0000313" key="1">
    <source>
        <dbReference type="EMBL" id="RIA91511.1"/>
    </source>
</evidence>
<proteinExistence type="predicted"/>
<dbReference type="Proteomes" id="UP000265703">
    <property type="component" value="Unassembled WGS sequence"/>
</dbReference>
<dbReference type="AlphaFoldDB" id="A0A397T8X8"/>
<comment type="caution">
    <text evidence="1">The sequence shown here is derived from an EMBL/GenBank/DDBJ whole genome shotgun (WGS) entry which is preliminary data.</text>
</comment>
<dbReference type="OrthoDB" id="1893551at2759"/>
<keyword evidence="2" id="KW-1185">Reference proteome</keyword>
<gene>
    <name evidence="1" type="ORF">C1645_821918</name>
</gene>
<dbReference type="EMBL" id="QKYT01000150">
    <property type="protein sequence ID" value="RIA91511.1"/>
    <property type="molecule type" value="Genomic_DNA"/>
</dbReference>
<evidence type="ECO:0000313" key="2">
    <source>
        <dbReference type="Proteomes" id="UP000265703"/>
    </source>
</evidence>
<accession>A0A397T8X8</accession>
<protein>
    <submittedName>
        <fullName evidence="1">Uncharacterized protein</fullName>
    </submittedName>
</protein>
<organism evidence="1 2">
    <name type="scientific">Glomus cerebriforme</name>
    <dbReference type="NCBI Taxonomy" id="658196"/>
    <lineage>
        <taxon>Eukaryota</taxon>
        <taxon>Fungi</taxon>
        <taxon>Fungi incertae sedis</taxon>
        <taxon>Mucoromycota</taxon>
        <taxon>Glomeromycotina</taxon>
        <taxon>Glomeromycetes</taxon>
        <taxon>Glomerales</taxon>
        <taxon>Glomeraceae</taxon>
        <taxon>Glomus</taxon>
    </lineage>
</organism>
<name>A0A397T8X8_9GLOM</name>